<organism evidence="2 3">
    <name type="scientific">Halocaridina rubra</name>
    <name type="common">Hawaiian red shrimp</name>
    <dbReference type="NCBI Taxonomy" id="373956"/>
    <lineage>
        <taxon>Eukaryota</taxon>
        <taxon>Metazoa</taxon>
        <taxon>Ecdysozoa</taxon>
        <taxon>Arthropoda</taxon>
        <taxon>Crustacea</taxon>
        <taxon>Multicrustacea</taxon>
        <taxon>Malacostraca</taxon>
        <taxon>Eumalacostraca</taxon>
        <taxon>Eucarida</taxon>
        <taxon>Decapoda</taxon>
        <taxon>Pleocyemata</taxon>
        <taxon>Caridea</taxon>
        <taxon>Atyoidea</taxon>
        <taxon>Atyidae</taxon>
        <taxon>Halocaridina</taxon>
    </lineage>
</organism>
<protein>
    <submittedName>
        <fullName evidence="2">Uncharacterized protein</fullName>
    </submittedName>
</protein>
<name>A0AAN8WT89_HALRR</name>
<feature type="coiled-coil region" evidence="1">
    <location>
        <begin position="109"/>
        <end position="193"/>
    </location>
</feature>
<evidence type="ECO:0000256" key="1">
    <source>
        <dbReference type="SAM" id="Coils"/>
    </source>
</evidence>
<dbReference type="Gene3D" id="1.10.287.2610">
    <property type="match status" value="1"/>
</dbReference>
<gene>
    <name evidence="2" type="ORF">SK128_006818</name>
</gene>
<sequence length="197" mass="22895">MKAQQELIKLATGYDCGTLDAYSVRMTFHQLQGFMEEHMRKGLKQVSQVWVQVTVLKSELAKLKPNLDGKNGILDFDLEAAAESQVTYLKKQLEHEEVKTRLEDNSRNVGQLRMKLETQRRRANKLEDENKKARTYLEELKSQALVLDGELNKLSDTSTRINNHLDQQDYRIRKRIEAMNKEKRQKIEKTEAGCDIS</sequence>
<evidence type="ECO:0000313" key="2">
    <source>
        <dbReference type="EMBL" id="KAK7068338.1"/>
    </source>
</evidence>
<keyword evidence="1" id="KW-0175">Coiled coil</keyword>
<keyword evidence="3" id="KW-1185">Reference proteome</keyword>
<dbReference type="EMBL" id="JAXCGZ010017298">
    <property type="protein sequence ID" value="KAK7068338.1"/>
    <property type="molecule type" value="Genomic_DNA"/>
</dbReference>
<evidence type="ECO:0000313" key="3">
    <source>
        <dbReference type="Proteomes" id="UP001381693"/>
    </source>
</evidence>
<comment type="caution">
    <text evidence="2">The sequence shown here is derived from an EMBL/GenBank/DDBJ whole genome shotgun (WGS) entry which is preliminary data.</text>
</comment>
<reference evidence="2 3" key="1">
    <citation type="submission" date="2023-11" db="EMBL/GenBank/DDBJ databases">
        <title>Halocaridina rubra genome assembly.</title>
        <authorList>
            <person name="Smith C."/>
        </authorList>
    </citation>
    <scope>NUCLEOTIDE SEQUENCE [LARGE SCALE GENOMIC DNA]</scope>
    <source>
        <strain evidence="2">EP-1</strain>
        <tissue evidence="2">Whole</tissue>
    </source>
</reference>
<dbReference type="Proteomes" id="UP001381693">
    <property type="component" value="Unassembled WGS sequence"/>
</dbReference>
<accession>A0AAN8WT89</accession>
<proteinExistence type="predicted"/>
<dbReference type="AlphaFoldDB" id="A0AAN8WT89"/>